<dbReference type="RefSeq" id="WP_409097957.1">
    <property type="nucleotide sequence ID" value="NZ_JBJVNE010000273.1"/>
</dbReference>
<evidence type="ECO:0000256" key="1">
    <source>
        <dbReference type="SAM" id="MobiDB-lite"/>
    </source>
</evidence>
<gene>
    <name evidence="2" type="ORF">ACKI1S_47815</name>
</gene>
<feature type="non-terminal residue" evidence="2">
    <location>
        <position position="1"/>
    </location>
</feature>
<dbReference type="EMBL" id="JBJVNE010000273">
    <property type="protein sequence ID" value="MFM9653726.1"/>
    <property type="molecule type" value="Genomic_DNA"/>
</dbReference>
<accession>A0ABW9J0F0</accession>
<feature type="compositionally biased region" description="Basic and acidic residues" evidence="1">
    <location>
        <begin position="1"/>
        <end position="14"/>
    </location>
</feature>
<name>A0ABW9J0F0_STRGJ</name>
<reference evidence="2 3" key="1">
    <citation type="submission" date="2024-12" db="EMBL/GenBank/DDBJ databases">
        <title>Forecasting of Potato common scab and diversities of Pathogenic streptomyces spp. in china.</title>
        <authorList>
            <person name="Handique U."/>
            <person name="Wu J."/>
        </authorList>
    </citation>
    <scope>NUCLEOTIDE SEQUENCE [LARGE SCALE GENOMIC DNA]</scope>
    <source>
        <strain evidence="2 3">ZRIMU1585</strain>
    </source>
</reference>
<feature type="region of interest" description="Disordered" evidence="1">
    <location>
        <begin position="1"/>
        <end position="22"/>
    </location>
</feature>
<keyword evidence="3" id="KW-1185">Reference proteome</keyword>
<evidence type="ECO:0000313" key="2">
    <source>
        <dbReference type="EMBL" id="MFM9653726.1"/>
    </source>
</evidence>
<proteinExistence type="predicted"/>
<sequence>QAPEVKHAQEEETKAAAAAAGGEPVNTVLSPVERFFTNFGSNRVPKSTNLENLYGWAYGTLSRSIIVREIEAALAVRNSLDSIPLMEFQPI</sequence>
<feature type="non-terminal residue" evidence="2">
    <location>
        <position position="91"/>
    </location>
</feature>
<protein>
    <submittedName>
        <fullName evidence="2">Uncharacterized protein</fullName>
    </submittedName>
</protein>
<evidence type="ECO:0000313" key="3">
    <source>
        <dbReference type="Proteomes" id="UP001631993"/>
    </source>
</evidence>
<dbReference type="Proteomes" id="UP001631993">
    <property type="component" value="Unassembled WGS sequence"/>
</dbReference>
<organism evidence="2 3">
    <name type="scientific">Streptomyces galilaeus</name>
    <dbReference type="NCBI Taxonomy" id="33899"/>
    <lineage>
        <taxon>Bacteria</taxon>
        <taxon>Bacillati</taxon>
        <taxon>Actinomycetota</taxon>
        <taxon>Actinomycetes</taxon>
        <taxon>Kitasatosporales</taxon>
        <taxon>Streptomycetaceae</taxon>
        <taxon>Streptomyces</taxon>
    </lineage>
</organism>
<comment type="caution">
    <text evidence="2">The sequence shown here is derived from an EMBL/GenBank/DDBJ whole genome shotgun (WGS) entry which is preliminary data.</text>
</comment>